<comment type="subcellular location">
    <subcellularLocation>
        <location evidence="2">Cytoplasm</location>
    </subcellularLocation>
    <subcellularLocation>
        <location evidence="1">Nucleus</location>
    </subcellularLocation>
</comment>
<feature type="compositionally biased region" description="Basic and acidic residues" evidence="11">
    <location>
        <begin position="104"/>
        <end position="116"/>
    </location>
</feature>
<name>A0A7J7I238_CAMSI</name>
<feature type="compositionally biased region" description="Low complexity" evidence="11">
    <location>
        <begin position="81"/>
        <end position="95"/>
    </location>
</feature>
<evidence type="ECO:0000256" key="7">
    <source>
        <dbReference type="ARBA" id="ARBA00023187"/>
    </source>
</evidence>
<keyword evidence="5" id="KW-0507">mRNA processing</keyword>
<evidence type="ECO:0000256" key="10">
    <source>
        <dbReference type="ARBA" id="ARBA00045970"/>
    </source>
</evidence>
<comment type="function">
    <text evidence="10">Protein associated with the U5 snRNP, during its maturation and its post-splicing recycling and which is required for spliceosomal tri-snRNP complex assembly in the nucleus. Has a molecular sequestering activity and transiently hinders SNRNP200 binding sites for constitutive splicing factors that intervene later during the assembly of the spliceosome and splicing. Together with its molecular sequestering activity, may also function as a molecular adapter and placeholder, coordinating the assembly of the U5 snRNP and its association with the U4/U6 di-snRNP.</text>
</comment>
<evidence type="ECO:0000256" key="4">
    <source>
        <dbReference type="ARBA" id="ARBA00022490"/>
    </source>
</evidence>
<dbReference type="GO" id="GO:0008380">
    <property type="term" value="P:RNA splicing"/>
    <property type="evidence" value="ECO:0007669"/>
    <property type="project" value="UniProtKB-KW"/>
</dbReference>
<keyword evidence="6" id="KW-0747">Spliceosome</keyword>
<dbReference type="AlphaFoldDB" id="A0A7J7I238"/>
<dbReference type="InterPro" id="IPR029338">
    <property type="entry name" value="TSSC4"/>
</dbReference>
<evidence type="ECO:0000256" key="3">
    <source>
        <dbReference type="ARBA" id="ARBA00010362"/>
    </source>
</evidence>
<protein>
    <recommendedName>
        <fullName evidence="9">U5 small nuclear ribonucleoprotein TSSC4</fullName>
    </recommendedName>
</protein>
<dbReference type="Proteomes" id="UP000593564">
    <property type="component" value="Unassembled WGS sequence"/>
</dbReference>
<evidence type="ECO:0000256" key="9">
    <source>
        <dbReference type="ARBA" id="ARBA00035304"/>
    </source>
</evidence>
<evidence type="ECO:0000313" key="13">
    <source>
        <dbReference type="Proteomes" id="UP000593564"/>
    </source>
</evidence>
<feature type="region of interest" description="Disordered" evidence="11">
    <location>
        <begin position="16"/>
        <end position="36"/>
    </location>
</feature>
<gene>
    <name evidence="12" type="ORF">HYC85_005836</name>
</gene>
<dbReference type="EMBL" id="JACBKZ010000002">
    <property type="protein sequence ID" value="KAF5958611.1"/>
    <property type="molecule type" value="Genomic_DNA"/>
</dbReference>
<evidence type="ECO:0000256" key="8">
    <source>
        <dbReference type="ARBA" id="ARBA00023242"/>
    </source>
</evidence>
<reference evidence="13" key="1">
    <citation type="journal article" date="2020" name="Nat. Commun.">
        <title>Genome assembly of wild tea tree DASZ reveals pedigree and selection history of tea varieties.</title>
        <authorList>
            <person name="Zhang W."/>
            <person name="Zhang Y."/>
            <person name="Qiu H."/>
            <person name="Guo Y."/>
            <person name="Wan H."/>
            <person name="Zhang X."/>
            <person name="Scossa F."/>
            <person name="Alseekh S."/>
            <person name="Zhang Q."/>
            <person name="Wang P."/>
            <person name="Xu L."/>
            <person name="Schmidt M.H."/>
            <person name="Jia X."/>
            <person name="Li D."/>
            <person name="Zhu A."/>
            <person name="Guo F."/>
            <person name="Chen W."/>
            <person name="Ni D."/>
            <person name="Usadel B."/>
            <person name="Fernie A.R."/>
            <person name="Wen W."/>
        </authorList>
    </citation>
    <scope>NUCLEOTIDE SEQUENCE [LARGE SCALE GENOMIC DNA]</scope>
    <source>
        <strain evidence="13">cv. G240</strain>
    </source>
</reference>
<feature type="compositionally biased region" description="Basic and acidic residues" evidence="11">
    <location>
        <begin position="48"/>
        <end position="62"/>
    </location>
</feature>
<dbReference type="GO" id="GO:0005737">
    <property type="term" value="C:cytoplasm"/>
    <property type="evidence" value="ECO:0007669"/>
    <property type="project" value="UniProtKB-SubCell"/>
</dbReference>
<keyword evidence="4" id="KW-0963">Cytoplasm</keyword>
<sequence length="459" mass="50930">MEDSFRARVDKVFGSLASSSSNTSSSSLASSSLSSSCLWSLTDEEIERREWKRERDSPDDSAPKPYPPNLDGFFSKNPNISSSSSSSSQTQSSSTAFPEELEVVDLHDHNDNDKGKQSHGASSSRHLVKPDDHDDEEWDIRSSIGLDSTLDLEEEEDENDKVAIGSEKAGDHLYMRDINGYWTDINFYDELPNTFKDIKRDPRANHVAAKLRLKEDAEAAGKFDSLRVSDTELHVANAQNNTLDEGVNLKSILKRKENQTDPKSQKRVRFDSGCKNDYEGNCSPEEATMSEASFLPQEASGVPDYIRNPSKYKHYTFDSTSDIDEESNQEACLEFLNQLKRPNSEESQPVETSVDLPKSITFTPKKKLGNAAMLKNGNETGVGKESIPSNGWSIGIAAAGEEQESEVCAMEEDEAEKVATNNSSSRRQGRQLLYITDLVYLGLPNRTLVSMESGGNIYS</sequence>
<dbReference type="Pfam" id="PF15264">
    <property type="entry name" value="TSSC4"/>
    <property type="match status" value="1"/>
</dbReference>
<keyword evidence="7" id="KW-0508">mRNA splicing</keyword>
<keyword evidence="8" id="KW-0539">Nucleus</keyword>
<comment type="caution">
    <text evidence="12">The sequence shown here is derived from an EMBL/GenBank/DDBJ whole genome shotgun (WGS) entry which is preliminary data.</text>
</comment>
<evidence type="ECO:0000256" key="1">
    <source>
        <dbReference type="ARBA" id="ARBA00004123"/>
    </source>
</evidence>
<feature type="region of interest" description="Disordered" evidence="11">
    <location>
        <begin position="48"/>
        <end position="138"/>
    </location>
</feature>
<evidence type="ECO:0000256" key="5">
    <source>
        <dbReference type="ARBA" id="ARBA00022664"/>
    </source>
</evidence>
<dbReference type="GO" id="GO:0006397">
    <property type="term" value="P:mRNA processing"/>
    <property type="evidence" value="ECO:0007669"/>
    <property type="project" value="UniProtKB-KW"/>
</dbReference>
<accession>A0A7J7I238</accession>
<evidence type="ECO:0000256" key="6">
    <source>
        <dbReference type="ARBA" id="ARBA00022728"/>
    </source>
</evidence>
<reference evidence="12 13" key="2">
    <citation type="submission" date="2020-07" db="EMBL/GenBank/DDBJ databases">
        <title>Genome assembly of wild tea tree DASZ reveals pedigree and selection history of tea varieties.</title>
        <authorList>
            <person name="Zhang W."/>
        </authorList>
    </citation>
    <scope>NUCLEOTIDE SEQUENCE [LARGE SCALE GENOMIC DNA]</scope>
    <source>
        <strain evidence="13">cv. G240</strain>
        <tissue evidence="12">Leaf</tissue>
    </source>
</reference>
<dbReference type="GO" id="GO:0005681">
    <property type="term" value="C:spliceosomal complex"/>
    <property type="evidence" value="ECO:0007669"/>
    <property type="project" value="UniProtKB-KW"/>
</dbReference>
<organism evidence="12 13">
    <name type="scientific">Camellia sinensis</name>
    <name type="common">Tea plant</name>
    <name type="synonym">Thea sinensis</name>
    <dbReference type="NCBI Taxonomy" id="4442"/>
    <lineage>
        <taxon>Eukaryota</taxon>
        <taxon>Viridiplantae</taxon>
        <taxon>Streptophyta</taxon>
        <taxon>Embryophyta</taxon>
        <taxon>Tracheophyta</taxon>
        <taxon>Spermatophyta</taxon>
        <taxon>Magnoliopsida</taxon>
        <taxon>eudicotyledons</taxon>
        <taxon>Gunneridae</taxon>
        <taxon>Pentapetalae</taxon>
        <taxon>asterids</taxon>
        <taxon>Ericales</taxon>
        <taxon>Theaceae</taxon>
        <taxon>Camellia</taxon>
    </lineage>
</organism>
<evidence type="ECO:0000313" key="12">
    <source>
        <dbReference type="EMBL" id="KAF5958611.1"/>
    </source>
</evidence>
<comment type="similarity">
    <text evidence="3">Belongs to the TSSC4 family.</text>
</comment>
<evidence type="ECO:0000256" key="2">
    <source>
        <dbReference type="ARBA" id="ARBA00004496"/>
    </source>
</evidence>
<keyword evidence="13" id="KW-1185">Reference proteome</keyword>
<dbReference type="PANTHER" id="PTHR13445:SF3">
    <property type="entry name" value="U5 SMALL NUCLEAR RIBONUCLEOPROTEIN TSSC4"/>
    <property type="match status" value="1"/>
</dbReference>
<proteinExistence type="inferred from homology"/>
<dbReference type="PANTHER" id="PTHR13445">
    <property type="entry name" value="TUMOR SUPPRESSING SUBTRANSFERABLE CANDIDATE 4 TSSC4"/>
    <property type="match status" value="1"/>
</dbReference>
<evidence type="ECO:0000256" key="11">
    <source>
        <dbReference type="SAM" id="MobiDB-lite"/>
    </source>
</evidence>